<evidence type="ECO:0000313" key="10">
    <source>
        <dbReference type="EMBL" id="OGZ64719.1"/>
    </source>
</evidence>
<comment type="caution">
    <text evidence="10">The sequence shown here is derived from an EMBL/GenBank/DDBJ whole genome shotgun (WGS) entry which is preliminary data.</text>
</comment>
<organism evidence="10 11">
    <name type="scientific">Candidatus Staskawiczbacteria bacterium RIFCSPHIGHO2_01_FULL_39_25</name>
    <dbReference type="NCBI Taxonomy" id="1802202"/>
    <lineage>
        <taxon>Bacteria</taxon>
        <taxon>Candidatus Staskawicziibacteriota</taxon>
    </lineage>
</organism>
<reference evidence="10 11" key="1">
    <citation type="journal article" date="2016" name="Nat. Commun.">
        <title>Thousands of microbial genomes shed light on interconnected biogeochemical processes in an aquifer system.</title>
        <authorList>
            <person name="Anantharaman K."/>
            <person name="Brown C.T."/>
            <person name="Hug L.A."/>
            <person name="Sharon I."/>
            <person name="Castelle C.J."/>
            <person name="Probst A.J."/>
            <person name="Thomas B.C."/>
            <person name="Singh A."/>
            <person name="Wilkins M.J."/>
            <person name="Karaoz U."/>
            <person name="Brodie E.L."/>
            <person name="Williams K.H."/>
            <person name="Hubbard S.S."/>
            <person name="Banfield J.F."/>
        </authorList>
    </citation>
    <scope>NUCLEOTIDE SEQUENCE [LARGE SCALE GENOMIC DNA]</scope>
</reference>
<dbReference type="GO" id="GO:0005829">
    <property type="term" value="C:cytosol"/>
    <property type="evidence" value="ECO:0007669"/>
    <property type="project" value="TreeGrafter"/>
</dbReference>
<dbReference type="SUPFAM" id="SSF52172">
    <property type="entry name" value="CheY-like"/>
    <property type="match status" value="1"/>
</dbReference>
<evidence type="ECO:0000313" key="11">
    <source>
        <dbReference type="Proteomes" id="UP000176855"/>
    </source>
</evidence>
<dbReference type="CDD" id="cd17624">
    <property type="entry name" value="REC_OmpR_PmrA-like"/>
    <property type="match status" value="1"/>
</dbReference>
<protein>
    <submittedName>
        <fullName evidence="10">DNA-binding response regulator</fullName>
    </submittedName>
</protein>
<keyword evidence="4 7" id="KW-0238">DNA-binding</keyword>
<dbReference type="GO" id="GO:0000976">
    <property type="term" value="F:transcription cis-regulatory region binding"/>
    <property type="evidence" value="ECO:0007669"/>
    <property type="project" value="TreeGrafter"/>
</dbReference>
<dbReference type="PANTHER" id="PTHR48111:SF22">
    <property type="entry name" value="REGULATOR OF RPOS"/>
    <property type="match status" value="1"/>
</dbReference>
<dbReference type="InterPro" id="IPR001789">
    <property type="entry name" value="Sig_transdc_resp-reg_receiver"/>
</dbReference>
<dbReference type="Gene3D" id="3.40.50.2300">
    <property type="match status" value="1"/>
</dbReference>
<dbReference type="CDD" id="cd00383">
    <property type="entry name" value="trans_reg_C"/>
    <property type="match status" value="1"/>
</dbReference>
<keyword evidence="5" id="KW-0804">Transcription</keyword>
<dbReference type="Proteomes" id="UP000176855">
    <property type="component" value="Unassembled WGS sequence"/>
</dbReference>
<name>A0A1G2HQQ0_9BACT</name>
<keyword evidence="2" id="KW-0902">Two-component regulatory system</keyword>
<feature type="domain" description="OmpR/PhoB-type" evidence="9">
    <location>
        <begin position="126"/>
        <end position="222"/>
    </location>
</feature>
<dbReference type="Gene3D" id="1.10.10.10">
    <property type="entry name" value="Winged helix-like DNA-binding domain superfamily/Winged helix DNA-binding domain"/>
    <property type="match status" value="1"/>
</dbReference>
<dbReference type="AlphaFoldDB" id="A0A1G2HQQ0"/>
<evidence type="ECO:0000256" key="4">
    <source>
        <dbReference type="ARBA" id="ARBA00023125"/>
    </source>
</evidence>
<dbReference type="PROSITE" id="PS51755">
    <property type="entry name" value="OMPR_PHOB"/>
    <property type="match status" value="1"/>
</dbReference>
<dbReference type="GO" id="GO:0006355">
    <property type="term" value="P:regulation of DNA-templated transcription"/>
    <property type="evidence" value="ECO:0007669"/>
    <property type="project" value="InterPro"/>
</dbReference>
<dbReference type="FunFam" id="1.10.10.10:FF:000005">
    <property type="entry name" value="Two-component system response regulator"/>
    <property type="match status" value="1"/>
</dbReference>
<dbReference type="GO" id="GO:0032993">
    <property type="term" value="C:protein-DNA complex"/>
    <property type="evidence" value="ECO:0007669"/>
    <property type="project" value="TreeGrafter"/>
</dbReference>
<dbReference type="InterPro" id="IPR036388">
    <property type="entry name" value="WH-like_DNA-bd_sf"/>
</dbReference>
<evidence type="ECO:0000256" key="6">
    <source>
        <dbReference type="PROSITE-ProRule" id="PRU00169"/>
    </source>
</evidence>
<evidence type="ECO:0000256" key="5">
    <source>
        <dbReference type="ARBA" id="ARBA00023163"/>
    </source>
</evidence>
<dbReference type="SMART" id="SM00862">
    <property type="entry name" value="Trans_reg_C"/>
    <property type="match status" value="1"/>
</dbReference>
<evidence type="ECO:0000256" key="7">
    <source>
        <dbReference type="PROSITE-ProRule" id="PRU01091"/>
    </source>
</evidence>
<accession>A0A1G2HQQ0</accession>
<sequence>MRILIVEDEEKLAQLMKDTLKKEGYAVDYLTDGQKAQRRIQLSHNEYDVIILDLMLPNKGGLEICKEIRQLNVSTPFLVLTANNTLESKVTLLNSGADDYLVKPFEFEELLSRIRAISRRPKQALHTELKVSGVALNTATQKVSVGGREVKFTLREFRILEYLMRNPNIVLSREEITSNIWDFNYDSFSNVVDVFINKIRGKVDKDNKLIETVRGIGYRLNA</sequence>
<feature type="modified residue" description="4-aspartylphosphate" evidence="6">
    <location>
        <position position="53"/>
    </location>
</feature>
<feature type="domain" description="Response regulatory" evidence="8">
    <location>
        <begin position="2"/>
        <end position="118"/>
    </location>
</feature>
<dbReference type="SMART" id="SM00448">
    <property type="entry name" value="REC"/>
    <property type="match status" value="1"/>
</dbReference>
<evidence type="ECO:0000256" key="2">
    <source>
        <dbReference type="ARBA" id="ARBA00023012"/>
    </source>
</evidence>
<dbReference type="Pfam" id="PF00072">
    <property type="entry name" value="Response_reg"/>
    <property type="match status" value="1"/>
</dbReference>
<dbReference type="InterPro" id="IPR011006">
    <property type="entry name" value="CheY-like_superfamily"/>
</dbReference>
<evidence type="ECO:0000256" key="3">
    <source>
        <dbReference type="ARBA" id="ARBA00023015"/>
    </source>
</evidence>
<keyword evidence="1 6" id="KW-0597">Phosphoprotein</keyword>
<dbReference type="FunFam" id="3.40.50.2300:FF:000002">
    <property type="entry name" value="DNA-binding response regulator PhoP"/>
    <property type="match status" value="1"/>
</dbReference>
<dbReference type="EMBL" id="MHOO01000003">
    <property type="protein sequence ID" value="OGZ64719.1"/>
    <property type="molecule type" value="Genomic_DNA"/>
</dbReference>
<dbReference type="PROSITE" id="PS50110">
    <property type="entry name" value="RESPONSE_REGULATORY"/>
    <property type="match status" value="1"/>
</dbReference>
<feature type="DNA-binding region" description="OmpR/PhoB-type" evidence="7">
    <location>
        <begin position="126"/>
        <end position="222"/>
    </location>
</feature>
<dbReference type="Pfam" id="PF00486">
    <property type="entry name" value="Trans_reg_C"/>
    <property type="match status" value="1"/>
</dbReference>
<gene>
    <name evidence="10" type="ORF">A2730_02020</name>
</gene>
<evidence type="ECO:0000256" key="1">
    <source>
        <dbReference type="ARBA" id="ARBA00022553"/>
    </source>
</evidence>
<evidence type="ECO:0000259" key="9">
    <source>
        <dbReference type="PROSITE" id="PS51755"/>
    </source>
</evidence>
<dbReference type="GO" id="GO:0000156">
    <property type="term" value="F:phosphorelay response regulator activity"/>
    <property type="evidence" value="ECO:0007669"/>
    <property type="project" value="TreeGrafter"/>
</dbReference>
<proteinExistence type="predicted"/>
<evidence type="ECO:0000259" key="8">
    <source>
        <dbReference type="PROSITE" id="PS50110"/>
    </source>
</evidence>
<dbReference type="InterPro" id="IPR001867">
    <property type="entry name" value="OmpR/PhoB-type_DNA-bd"/>
</dbReference>
<dbReference type="STRING" id="1802202.A2730_02020"/>
<dbReference type="InterPro" id="IPR039420">
    <property type="entry name" value="WalR-like"/>
</dbReference>
<keyword evidence="3" id="KW-0805">Transcription regulation</keyword>
<dbReference type="PANTHER" id="PTHR48111">
    <property type="entry name" value="REGULATOR OF RPOS"/>
    <property type="match status" value="1"/>
</dbReference>